<feature type="non-terminal residue" evidence="2">
    <location>
        <position position="3071"/>
    </location>
</feature>
<sequence>MNYSKLLAFLMLFAVLSLSGFQAQAVDYVWSGVDSVFETNTNWTPNGNPGAGDKVTFDNTTAQDCTVANAATMDELIIDSGYTGTVTLNNDLNVINLRINGATLNCGANTVTITGISTPLLIAGGANLVSSGAAFVFKGQGTTYIPALSYGSLSIQPAAAGHTHFLLAGNLAVAGTITVGDATSGVTLDLNTNDPNVSVGANVVISAAASLAASSSAAMTVTGNWSCAATGTFTHNSGTILFNATDTDNTIDSNGQSFGNITFNGTGKWKLNDALSAGSVLSLSNGEIDANQKNITVGGNFVINSGTFTHGGGTQTLIFNGAGNQNFTPGGQTFNAVTSSSTATVTLTDNVIMNSILTVTSGTMDCGARTVTLDSTGTPVSVTGGSLLTSAAVFIFKGNGATVIPAMSFGSLRIEPTADGFTHTAAAGSLVTAGNLTVGNGTNTVTLDLVSNLVTTDINGDVIIRSGATLSANGTNTFTVAGNWNNAGTYTHNSGTVAFDAADTDNTILCGGSSFADVQFSNGTGKWTLSDALSASGKITLTAGEFAAGGKNITLSGNWEGTAGTFTHGSGTQTITFNGAAPQTFQTLAQTFNNVTFSSAGSTVTSDGALNLAGTLSVTSGTLDLGTNNSPLTVGGALTLAAGTTFTASAAGLTFNGSGSGAISDGTAGQNFGKVTVDGISRTLTLGSNITALSMTVGADDTLAAGANTLTLTGTGTGASRPFILTGGTATLSAGTGTVEYTGTGATDVEPAQYFTLKVNGTAAHTLTGNTMASNIDLVGGSLDCGANTVTITGTGAVLAVGGGTTLTVSSANFLFTGNGATDIPALSFGSIRIEPSANGFTYTVPAGTLTSAGNLTVGNGTNTVTLDLISNLVTTDVNGDVIIRSGATLSANGTNGFTVAGNWNNAGTYTHNSGTVTFDAADTDNTILSGSSPFSEVVFNNGTGKWTLSDAFIAAGSVTLTAGEVAAAGKDITLGGNWSGTTGTFTHGGGTQKITFNGAAPQTFLTLAQPFNNLIFASAGSTVTTSGNLVTAGDISVNSGTLNLTTNDSVTTVGGNLTIAAGAALLASDSALLTLSGNFVNGGTFTHNSGNMEFNAADTDNTITAGGSTLGGVRFNNGAGKWTLGSDLTLAGNLLLSDGTLDLDASGNRALTVDGTVVMAAGLFEGRGGPINFNTSLTLNGGTFNSTSHTGSSGDNDGLDVDTFIIIGGGVFNGGTGYLRAEGGMNVNSGTFNASNRTVDNGGTWIQSSLQITNAATTFNGSGDLTVTGSLIVNANTVFNGPSEDMRVGGAFTVNLPATCDFSTTRLTLNSGANVDFTPGAKIFQSVDFASTGVITAKADFTATSAIISAGTMKMNHSQMTLTGTGSDTLKISAGTILEMAPTALNVAVIILSGAAPVINNQGTINVTSSAADPYVAIFKCTGGISQLVGNGVNTGAFTSYFEKIDCRAAQTVGAGGLLKLTGPCTFADVNITGGQFQANGQVLSLGGTIRDTGGAMLLDAASTLSLTADSTIVLEAGTADTFAPATLLLNDHVLTLGEAGNSVTDLTVTDAVVIDNAAEGIVSGDSDLTLTGGVTLSNGKITSTGGTISLNPAALSFSSGNLDIKGSTLNLPGDLTQSGTGTLNLTGTTLNLSGNCIFTSLSTIPSAGITTNGKSFTLGSATSGISFTNAVTLAALNIMNAGSGSLLFGGGVTLSGGDLTAAAGGTVDLGAAVTFASGQLSVPGATLILRGSLTQQAGATLSLAGSIVDLRADVNLTTLAPVSVASLLMKGHTFTLASAATDLTVANQVVLSAAGDRIITGDADLTLSAKPDFTAGLISSTGGTVTFSDSLDMSGTSSVNSSGGSVVVNPAVGGKLYMYGGAGMTLSGGAVLQTGNGGLETGSISTASLDLSGAGNSTIAGPLTLGGSGTFRSPAGTIDVRGNTDLNISVFDANGGVMDFTTNACTLLSRGKTLSNLTVTSSLLLKDNLKVAGNIVTTGTLSALDGGSSRNIELAGNWNNTGTFTTGTGTVEHTGTGTVTGGNFSNFTKSGFGTLTLASAMDVNGVLTLSSGTVAIGNNNIQLAGNLTATSSGSLSVGSGLLILDGGAVQTLTSSLDTDLKNVKISGGSTLSLGSDARMTTITSDGTGALTPGSHTLVVSGSGTPINLTAGTTFDATNSTIQFTASDATLPELTYNDLTVDQISKTYTITNAMDVNGDLTVRNGTLSLPNNAGHDVAGSLAVEGNAGAILKMAAGGTLTVHGSMNVSSAGTLDLPATTTVVLNGGGTLTPGGTSVSHTFADLQIAGGGYTLSGDLSVSGKLQIQAGSTMNFGSGKVILSGAAAAYSCGDQTLTTMNNADLIIKTNLDHIGAGKLPSGEIYGSLSLQEFSAGGTPAFQMGSIINGDWTIGAGVTVTMTEDVVVNNGTVTVNGTLNTAGYELTINSGNLVINPGAIMDATNSAPDVDVTTIAFAGDPSSFNNQGTFRAADSIVSFQGTSSDSYFNPGSSDFNSIVVNGSDGTSADKLTLSVNPLRVANLTITSGTFSASSQNVTVTANLTVNGANGAYNGGYSTTAVAGNLTTTAAGGLTLSSGITRVAGALNILVGTTFNNGNGTLEFNGSAAQTIETNGFNLYSATISNSAGVTFSDALTFGGAFTVAVDGAPVTFVDAVTFTGDFTSRVRGAALVFNAGKNYTFSGDLDLDGQSAGSLTTLRSSGAGSAYTFILSKKAYLYRIDVKDCNLDEGSGAGRPGAIAYDSLDSGGNDTDATAPETGIWVFSRTVPGVLSAAKTATAPTADSFTAGSTQTLESVFTTVTTLASGSSIVIEFPAAFDLSRVTGVTSATDVNVGSFRIEDGNRITVVLGGALAVGTVDDLRVAGVIVPVTVMADSGRYKFYTLDSSGGIVDQNLFVSSDATVQGTGGTLAGVDADFSTLKISTATEVKVSFRTVNPLPSDGRIVIGFPDAFTITGGPVTVVSSTLDGTLSGTGDNTGGSKNITITRGGAAHQVPANGALTDIAISGITNPTTTGAAPNLTLKTQTSAAVDIDTATIPGTGIGVFWSDLETGMITLYSDSGYSRELDTFRAGDTIY</sequence>
<proteinExistence type="predicted"/>
<dbReference type="EMBL" id="PGXC01000002">
    <property type="protein sequence ID" value="PKK91589.1"/>
    <property type="molecule type" value="Genomic_DNA"/>
</dbReference>
<keyword evidence="1" id="KW-0732">Signal</keyword>
<evidence type="ECO:0000256" key="1">
    <source>
        <dbReference type="SAM" id="SignalP"/>
    </source>
</evidence>
<dbReference type="InterPro" id="IPR011050">
    <property type="entry name" value="Pectin_lyase_fold/virulence"/>
</dbReference>
<gene>
    <name evidence="2" type="ORF">CVV64_02645</name>
</gene>
<evidence type="ECO:0000313" key="2">
    <source>
        <dbReference type="EMBL" id="PKK91589.1"/>
    </source>
</evidence>
<name>A0A2N1PTB2_9BACT</name>
<comment type="caution">
    <text evidence="2">The sequence shown here is derived from an EMBL/GenBank/DDBJ whole genome shotgun (WGS) entry which is preliminary data.</text>
</comment>
<dbReference type="Proteomes" id="UP000233256">
    <property type="component" value="Unassembled WGS sequence"/>
</dbReference>
<evidence type="ECO:0000313" key="3">
    <source>
        <dbReference type="Proteomes" id="UP000233256"/>
    </source>
</evidence>
<dbReference type="SMART" id="SM00710">
    <property type="entry name" value="PbH1"/>
    <property type="match status" value="10"/>
</dbReference>
<feature type="chain" id="PRO_5014962186" evidence="1">
    <location>
        <begin position="26"/>
        <end position="3071"/>
    </location>
</feature>
<reference evidence="2 3" key="1">
    <citation type="journal article" date="2017" name="ISME J.">
        <title>Potential for microbial H2 and metal transformations associated with novel bacteria and archaea in deep terrestrial subsurface sediments.</title>
        <authorList>
            <person name="Hernsdorf A.W."/>
            <person name="Amano Y."/>
            <person name="Miyakawa K."/>
            <person name="Ise K."/>
            <person name="Suzuki Y."/>
            <person name="Anantharaman K."/>
            <person name="Probst A."/>
            <person name="Burstein D."/>
            <person name="Thomas B.C."/>
            <person name="Banfield J.F."/>
        </authorList>
    </citation>
    <scope>NUCLEOTIDE SEQUENCE [LARGE SCALE GENOMIC DNA]</scope>
    <source>
        <strain evidence="2">HGW-Wallbacteria-1</strain>
    </source>
</reference>
<protein>
    <submittedName>
        <fullName evidence="2">Uncharacterized protein</fullName>
    </submittedName>
</protein>
<dbReference type="InterPro" id="IPR006626">
    <property type="entry name" value="PbH1"/>
</dbReference>
<accession>A0A2N1PTB2</accession>
<feature type="signal peptide" evidence="1">
    <location>
        <begin position="1"/>
        <end position="25"/>
    </location>
</feature>
<dbReference type="SUPFAM" id="SSF51126">
    <property type="entry name" value="Pectin lyase-like"/>
    <property type="match status" value="1"/>
</dbReference>
<organism evidence="2 3">
    <name type="scientific">Candidatus Wallbacteria bacterium HGW-Wallbacteria-1</name>
    <dbReference type="NCBI Taxonomy" id="2013854"/>
    <lineage>
        <taxon>Bacteria</taxon>
        <taxon>Candidatus Walliibacteriota</taxon>
    </lineage>
</organism>